<comment type="caution">
    <text evidence="1">The sequence shown here is derived from an EMBL/GenBank/DDBJ whole genome shotgun (WGS) entry which is preliminary data.</text>
</comment>
<dbReference type="Proteomes" id="UP000275408">
    <property type="component" value="Unassembled WGS sequence"/>
</dbReference>
<name>A0A3M6TIH6_POCDA</name>
<evidence type="ECO:0000313" key="2">
    <source>
        <dbReference type="Proteomes" id="UP000275408"/>
    </source>
</evidence>
<organism evidence="1 2">
    <name type="scientific">Pocillopora damicornis</name>
    <name type="common">Cauliflower coral</name>
    <name type="synonym">Millepora damicornis</name>
    <dbReference type="NCBI Taxonomy" id="46731"/>
    <lineage>
        <taxon>Eukaryota</taxon>
        <taxon>Metazoa</taxon>
        <taxon>Cnidaria</taxon>
        <taxon>Anthozoa</taxon>
        <taxon>Hexacorallia</taxon>
        <taxon>Scleractinia</taxon>
        <taxon>Astrocoeniina</taxon>
        <taxon>Pocilloporidae</taxon>
        <taxon>Pocillopora</taxon>
    </lineage>
</organism>
<sequence>MVTHIPKFFELHKSVKIFTGQEVEKNNDVALAIILRKSNKWDSAGDVLQQQQCQWELKEHKQEVCKGPLKKYYAFGEINRGYSRLYTFQGSSFHMTTRFKPLTVSDFWSSPIV</sequence>
<dbReference type="EMBL" id="RCHS01003527">
    <property type="protein sequence ID" value="RMX41078.1"/>
    <property type="molecule type" value="Genomic_DNA"/>
</dbReference>
<accession>A0A3M6TIH6</accession>
<evidence type="ECO:0000313" key="1">
    <source>
        <dbReference type="EMBL" id="RMX41078.1"/>
    </source>
</evidence>
<protein>
    <submittedName>
        <fullName evidence="1">Uncharacterized protein</fullName>
    </submittedName>
</protein>
<keyword evidence="2" id="KW-1185">Reference proteome</keyword>
<proteinExistence type="predicted"/>
<gene>
    <name evidence="1" type="ORF">pdam_00003230</name>
</gene>
<dbReference type="AlphaFoldDB" id="A0A3M6TIH6"/>
<reference evidence="1 2" key="1">
    <citation type="journal article" date="2018" name="Sci. Rep.">
        <title>Comparative analysis of the Pocillopora damicornis genome highlights role of immune system in coral evolution.</title>
        <authorList>
            <person name="Cunning R."/>
            <person name="Bay R.A."/>
            <person name="Gillette P."/>
            <person name="Baker A.C."/>
            <person name="Traylor-Knowles N."/>
        </authorList>
    </citation>
    <scope>NUCLEOTIDE SEQUENCE [LARGE SCALE GENOMIC DNA]</scope>
    <source>
        <strain evidence="1">RSMAS</strain>
        <tissue evidence="1">Whole animal</tissue>
    </source>
</reference>